<sequence length="305" mass="33223">MWWSDSLTLTTLIANLLLGAGRSLSRNSGIVFPGPSSRNPPLLEAKTASLPSEIPKEPTIEKCDGEYSVFFGPTNSCENLVDLKTSVCPPGQWLVLDPTTSEPVCQERHCSDQNELPIPGHAVLCLSKEHPFFPNGTAFCGGRQILAVDKYGFGHCECPIDRGLVFWEADGGCHPLFTRGPCGPGDIFVFDDLVGRVVCRVNPCADGEIYWLPHGRCYGYTPGSRMHEVCGGQDTLQVFVNLGKFSLECNNPITVPLYALGTFTQRRCQSGTMRVAADKSCTKTIDFGCPSGQQPDLFGGCKYIF</sequence>
<dbReference type="PANTHER" id="PTHR21177:SF7">
    <property type="entry name" value="GH11627P"/>
    <property type="match status" value="1"/>
</dbReference>
<dbReference type="EMBL" id="CAJPEV010000742">
    <property type="protein sequence ID" value="CAG0888148.1"/>
    <property type="molecule type" value="Genomic_DNA"/>
</dbReference>
<name>A0A7R8X6I7_9CRUS</name>
<dbReference type="Pfam" id="PF16033">
    <property type="entry name" value="DUF4789"/>
    <property type="match status" value="1"/>
</dbReference>
<dbReference type="AlphaFoldDB" id="A0A7R8X6I7"/>
<evidence type="ECO:0000256" key="1">
    <source>
        <dbReference type="SAM" id="SignalP"/>
    </source>
</evidence>
<accession>A0A7R8X6I7</accession>
<reference evidence="3" key="1">
    <citation type="submission" date="2020-11" db="EMBL/GenBank/DDBJ databases">
        <authorList>
            <person name="Tran Van P."/>
        </authorList>
    </citation>
    <scope>NUCLEOTIDE SEQUENCE</scope>
</reference>
<keyword evidence="1" id="KW-0732">Signal</keyword>
<gene>
    <name evidence="3" type="ORF">DSTB1V02_LOCUS4823</name>
</gene>
<organism evidence="3">
    <name type="scientific">Darwinula stevensoni</name>
    <dbReference type="NCBI Taxonomy" id="69355"/>
    <lineage>
        <taxon>Eukaryota</taxon>
        <taxon>Metazoa</taxon>
        <taxon>Ecdysozoa</taxon>
        <taxon>Arthropoda</taxon>
        <taxon>Crustacea</taxon>
        <taxon>Oligostraca</taxon>
        <taxon>Ostracoda</taxon>
        <taxon>Podocopa</taxon>
        <taxon>Podocopida</taxon>
        <taxon>Darwinulocopina</taxon>
        <taxon>Darwinuloidea</taxon>
        <taxon>Darwinulidae</taxon>
        <taxon>Darwinula</taxon>
    </lineage>
</organism>
<dbReference type="Proteomes" id="UP000677054">
    <property type="component" value="Unassembled WGS sequence"/>
</dbReference>
<evidence type="ECO:0000259" key="2">
    <source>
        <dbReference type="Pfam" id="PF16033"/>
    </source>
</evidence>
<feature type="chain" id="PRO_5036209086" description="DUF4789 domain-containing protein" evidence="1">
    <location>
        <begin position="22"/>
        <end position="305"/>
    </location>
</feature>
<proteinExistence type="predicted"/>
<dbReference type="EMBL" id="LR900259">
    <property type="protein sequence ID" value="CAD7244943.1"/>
    <property type="molecule type" value="Genomic_DNA"/>
</dbReference>
<evidence type="ECO:0000313" key="3">
    <source>
        <dbReference type="EMBL" id="CAD7244943.1"/>
    </source>
</evidence>
<evidence type="ECO:0000313" key="4">
    <source>
        <dbReference type="Proteomes" id="UP000677054"/>
    </source>
</evidence>
<feature type="domain" description="DUF4789" evidence="2">
    <location>
        <begin position="140"/>
        <end position="210"/>
    </location>
</feature>
<dbReference type="InterPro" id="IPR031993">
    <property type="entry name" value="DUF4789"/>
</dbReference>
<dbReference type="OrthoDB" id="6328618at2759"/>
<feature type="signal peptide" evidence="1">
    <location>
        <begin position="1"/>
        <end position="21"/>
    </location>
</feature>
<keyword evidence="4" id="KW-1185">Reference proteome</keyword>
<dbReference type="PANTHER" id="PTHR21177">
    <property type="entry name" value="IP06524P-RELATED"/>
    <property type="match status" value="1"/>
</dbReference>
<protein>
    <recommendedName>
        <fullName evidence="2">DUF4789 domain-containing protein</fullName>
    </recommendedName>
</protein>